<comment type="caution">
    <text evidence="12">The sequence shown here is derived from an EMBL/GenBank/DDBJ whole genome shotgun (WGS) entry which is preliminary data.</text>
</comment>
<dbReference type="SUPFAM" id="SSF51206">
    <property type="entry name" value="cAMP-binding domain-like"/>
    <property type="match status" value="1"/>
</dbReference>
<comment type="similarity">
    <text evidence="2">Belongs to the cyclic nucleotide-gated cation channel (TC 1.A.1.5) family.</text>
</comment>
<evidence type="ECO:0000256" key="7">
    <source>
        <dbReference type="ARBA" id="ARBA00023136"/>
    </source>
</evidence>
<dbReference type="Gene3D" id="2.60.120.10">
    <property type="entry name" value="Jelly Rolls"/>
    <property type="match status" value="1"/>
</dbReference>
<evidence type="ECO:0000256" key="2">
    <source>
        <dbReference type="ARBA" id="ARBA00010486"/>
    </source>
</evidence>
<keyword evidence="4 10" id="KW-0812">Transmembrane</keyword>
<evidence type="ECO:0000256" key="8">
    <source>
        <dbReference type="ARBA" id="ARBA00023286"/>
    </source>
</evidence>
<gene>
    <name evidence="12" type="ORF">ZIOFF_037121</name>
</gene>
<dbReference type="InterPro" id="IPR018490">
    <property type="entry name" value="cNMP-bd_dom_sf"/>
</dbReference>
<evidence type="ECO:0000256" key="3">
    <source>
        <dbReference type="ARBA" id="ARBA00022448"/>
    </source>
</evidence>
<feature type="domain" description="Cyclic nucleotide-binding" evidence="11">
    <location>
        <begin position="593"/>
        <end position="723"/>
    </location>
</feature>
<evidence type="ECO:0000313" key="12">
    <source>
        <dbReference type="EMBL" id="KAG6504774.1"/>
    </source>
</evidence>
<dbReference type="PANTHER" id="PTHR45651:SF9">
    <property type="entry name" value="CYCLIC NUCLEOTIDE-GATED ION CHANNEL 14-RELATED"/>
    <property type="match status" value="1"/>
</dbReference>
<keyword evidence="6" id="KW-0406">Ion transport</keyword>
<dbReference type="Proteomes" id="UP000734854">
    <property type="component" value="Unassembled WGS sequence"/>
</dbReference>
<dbReference type="InterPro" id="IPR014710">
    <property type="entry name" value="RmlC-like_jellyroll"/>
</dbReference>
<dbReference type="GO" id="GO:0005216">
    <property type="term" value="F:monoatomic ion channel activity"/>
    <property type="evidence" value="ECO:0007669"/>
    <property type="project" value="InterPro"/>
</dbReference>
<dbReference type="FunFam" id="2.60.120.10:FF:000024">
    <property type="entry name" value="Cyclic nucleotide-gated ion channel 1"/>
    <property type="match status" value="1"/>
</dbReference>
<dbReference type="PROSITE" id="PS50042">
    <property type="entry name" value="CNMP_BINDING_3"/>
    <property type="match status" value="1"/>
</dbReference>
<evidence type="ECO:0000256" key="5">
    <source>
        <dbReference type="ARBA" id="ARBA00022989"/>
    </source>
</evidence>
<keyword evidence="8" id="KW-1071">Ligand-gated ion channel</keyword>
<dbReference type="Pfam" id="PF00520">
    <property type="entry name" value="Ion_trans"/>
    <property type="match status" value="1"/>
</dbReference>
<sequence length="786" mass="90964">MWAGPGRFCFDASYLPADVTCHQSLMSAELLWCRLRFFLVLEVLLRPQSKGRRRMFFFLTRTRLRWKNLLLPHFPRFSLRIRCPLDKSATFFFSRLKRITLGSILLLSLNCFLLELRPEPRRADDEMEPVKEGGLRFYHHRKEKATKSVQLVSKSALITNKIDAYSPLGSEVFAEDLDPRRKWILDPQSGIVSIWNCVFLTSCLMVLFIDPLHFYLRVVEKSHTMCIKIDNDLIVSITFLRTLADLFYTLNIAVKYRTAYVAPSSRVFGRGELVMDGKKIAKRYLKSDFALDVAVALPIPQIFSWLIVPAIKSLSAENKHNAFAVIVLAQYIARLYLVFSLSHQIILTSEVFAKTAWVGAAYNLLLCLIASHLIGASWYLLSLDRVITCWRSQCKLEDGMNGTLCHPTFFYCDQFSQPDRLRWSTVTNVFQSCDPDGGIFNYGIFKIALANDIFGTHFSNKYFYCLWWGFQNLSSYGQNLDTSMFVGETLFSILTIMVGLVLFAHLIGNIQTYLQSTNLRVEEWRLKRRDAENWMRHRQLPHGLCERVREFIQYNWMATQGVDEKSILCVLPAHLHRDIHRHLCWDLVRRVPLFSQMDDQLLDAICRHLVSSLCTKGTYIVHEGDPVTEMLFIIRGSLDSSTTDGGRADFFNSITLRPGDFCGEELVEWALLSKSTGNFPASTRSVRALVEVEAFALHAEDLKLVAKQFRVLHSKRMQDALRFYSHHWRTWAACFIQAAWQRYKRQKGKNRLWEPFELRKVGEAIEELDSSTKTESWDQNSGRQRD</sequence>
<dbReference type="InterPro" id="IPR005821">
    <property type="entry name" value="Ion_trans_dom"/>
</dbReference>
<dbReference type="AlphaFoldDB" id="A0A8J5L363"/>
<evidence type="ECO:0000256" key="9">
    <source>
        <dbReference type="ARBA" id="ARBA00023303"/>
    </source>
</evidence>
<evidence type="ECO:0000256" key="6">
    <source>
        <dbReference type="ARBA" id="ARBA00023065"/>
    </source>
</evidence>
<dbReference type="Pfam" id="PF00027">
    <property type="entry name" value="cNMP_binding"/>
    <property type="match status" value="1"/>
</dbReference>
<reference evidence="12 13" key="1">
    <citation type="submission" date="2020-08" db="EMBL/GenBank/DDBJ databases">
        <title>Plant Genome Project.</title>
        <authorList>
            <person name="Zhang R.-G."/>
        </authorList>
    </citation>
    <scope>NUCLEOTIDE SEQUENCE [LARGE SCALE GENOMIC DNA]</scope>
    <source>
        <tissue evidence="12">Rhizome</tissue>
    </source>
</reference>
<dbReference type="Gene3D" id="1.10.287.70">
    <property type="match status" value="1"/>
</dbReference>
<protein>
    <recommendedName>
        <fullName evidence="11">Cyclic nucleotide-binding domain-containing protein</fullName>
    </recommendedName>
</protein>
<name>A0A8J5L363_ZINOF</name>
<feature type="transmembrane region" description="Helical" evidence="10">
    <location>
        <begin position="490"/>
        <end position="510"/>
    </location>
</feature>
<accession>A0A8J5L363</accession>
<evidence type="ECO:0000256" key="4">
    <source>
        <dbReference type="ARBA" id="ARBA00022692"/>
    </source>
</evidence>
<keyword evidence="3" id="KW-0813">Transport</keyword>
<dbReference type="InterPro" id="IPR000595">
    <property type="entry name" value="cNMP-bd_dom"/>
</dbReference>
<dbReference type="CDD" id="cd00038">
    <property type="entry name" value="CAP_ED"/>
    <property type="match status" value="1"/>
</dbReference>
<feature type="transmembrane region" description="Helical" evidence="10">
    <location>
        <begin position="360"/>
        <end position="381"/>
    </location>
</feature>
<evidence type="ECO:0000259" key="11">
    <source>
        <dbReference type="PROSITE" id="PS50042"/>
    </source>
</evidence>
<organism evidence="12 13">
    <name type="scientific">Zingiber officinale</name>
    <name type="common">Ginger</name>
    <name type="synonym">Amomum zingiber</name>
    <dbReference type="NCBI Taxonomy" id="94328"/>
    <lineage>
        <taxon>Eukaryota</taxon>
        <taxon>Viridiplantae</taxon>
        <taxon>Streptophyta</taxon>
        <taxon>Embryophyta</taxon>
        <taxon>Tracheophyta</taxon>
        <taxon>Spermatophyta</taxon>
        <taxon>Magnoliopsida</taxon>
        <taxon>Liliopsida</taxon>
        <taxon>Zingiberales</taxon>
        <taxon>Zingiberaceae</taxon>
        <taxon>Zingiber</taxon>
    </lineage>
</organism>
<keyword evidence="7 10" id="KW-0472">Membrane</keyword>
<feature type="transmembrane region" description="Helical" evidence="10">
    <location>
        <begin position="289"/>
        <end position="308"/>
    </location>
</feature>
<keyword evidence="9" id="KW-0407">Ion channel</keyword>
<proteinExistence type="inferred from homology"/>
<keyword evidence="5 10" id="KW-1133">Transmembrane helix</keyword>
<feature type="transmembrane region" description="Helical" evidence="10">
    <location>
        <begin position="193"/>
        <end position="216"/>
    </location>
</feature>
<evidence type="ECO:0000256" key="1">
    <source>
        <dbReference type="ARBA" id="ARBA00004127"/>
    </source>
</evidence>
<dbReference type="SUPFAM" id="SSF81324">
    <property type="entry name" value="Voltage-gated potassium channels"/>
    <property type="match status" value="1"/>
</dbReference>
<evidence type="ECO:0000313" key="13">
    <source>
        <dbReference type="Proteomes" id="UP000734854"/>
    </source>
</evidence>
<dbReference type="EMBL" id="JACMSC010000010">
    <property type="protein sequence ID" value="KAG6504774.1"/>
    <property type="molecule type" value="Genomic_DNA"/>
</dbReference>
<dbReference type="PANTHER" id="PTHR45651">
    <property type="entry name" value="CYCLIC NUCLEOTIDE-GATED ION CHANNEL 15-RELATED-RELATED"/>
    <property type="match status" value="1"/>
</dbReference>
<dbReference type="GO" id="GO:0012505">
    <property type="term" value="C:endomembrane system"/>
    <property type="evidence" value="ECO:0007669"/>
    <property type="project" value="UniProtKB-SubCell"/>
</dbReference>
<dbReference type="SMART" id="SM00100">
    <property type="entry name" value="cNMP"/>
    <property type="match status" value="1"/>
</dbReference>
<dbReference type="Gene3D" id="1.10.287.630">
    <property type="entry name" value="Helix hairpin bin"/>
    <property type="match status" value="1"/>
</dbReference>
<comment type="subcellular location">
    <subcellularLocation>
        <location evidence="1">Endomembrane system</location>
        <topology evidence="1">Multi-pass membrane protein</topology>
    </subcellularLocation>
</comment>
<dbReference type="GO" id="GO:0016020">
    <property type="term" value="C:membrane"/>
    <property type="evidence" value="ECO:0007669"/>
    <property type="project" value="InterPro"/>
</dbReference>
<feature type="transmembrane region" description="Helical" evidence="10">
    <location>
        <begin position="320"/>
        <end position="339"/>
    </location>
</feature>
<evidence type="ECO:0000256" key="10">
    <source>
        <dbReference type="SAM" id="Phobius"/>
    </source>
</evidence>
<keyword evidence="13" id="KW-1185">Reference proteome</keyword>